<protein>
    <recommendedName>
        <fullName evidence="3">Pectin lyase-like superfamily protein</fullName>
    </recommendedName>
</protein>
<sequence>MQLSPALLQVLGRCVNSGDLGRQDTPRWYRHQAKPYACTSMTSLYPGTRLNLNISLSLIGRNGPAHVFCPDGIFFVGRYIEVNLIDLIFYSTPMSFYYGSATIQRSVFTNITEAGIENFSPDASDGILKFHSIANLTISNSVFKGNAKIWVIGAHLVTLTNSRLHSNAGMAATIFPSPQATIIVNNCAFINNWGGLKGDLCCKITGNS</sequence>
<dbReference type="EMBL" id="MU826836">
    <property type="protein sequence ID" value="KAJ7372468.1"/>
    <property type="molecule type" value="Genomic_DNA"/>
</dbReference>
<keyword evidence="2" id="KW-1185">Reference proteome</keyword>
<name>A0A9W9YZG3_9CNID</name>
<evidence type="ECO:0008006" key="3">
    <source>
        <dbReference type="Google" id="ProtNLM"/>
    </source>
</evidence>
<reference evidence="1" key="1">
    <citation type="submission" date="2023-01" db="EMBL/GenBank/DDBJ databases">
        <title>Genome assembly of the deep-sea coral Lophelia pertusa.</title>
        <authorList>
            <person name="Herrera S."/>
            <person name="Cordes E."/>
        </authorList>
    </citation>
    <scope>NUCLEOTIDE SEQUENCE</scope>
    <source>
        <strain evidence="1">USNM1676648</strain>
        <tissue evidence="1">Polyp</tissue>
    </source>
</reference>
<proteinExistence type="predicted"/>
<evidence type="ECO:0000313" key="1">
    <source>
        <dbReference type="EMBL" id="KAJ7372468.1"/>
    </source>
</evidence>
<gene>
    <name evidence="1" type="ORF">OS493_018975</name>
</gene>
<evidence type="ECO:0000313" key="2">
    <source>
        <dbReference type="Proteomes" id="UP001163046"/>
    </source>
</evidence>
<organism evidence="1 2">
    <name type="scientific">Desmophyllum pertusum</name>
    <dbReference type="NCBI Taxonomy" id="174260"/>
    <lineage>
        <taxon>Eukaryota</taxon>
        <taxon>Metazoa</taxon>
        <taxon>Cnidaria</taxon>
        <taxon>Anthozoa</taxon>
        <taxon>Hexacorallia</taxon>
        <taxon>Scleractinia</taxon>
        <taxon>Caryophylliina</taxon>
        <taxon>Caryophylliidae</taxon>
        <taxon>Desmophyllum</taxon>
    </lineage>
</organism>
<accession>A0A9W9YZG3</accession>
<dbReference type="Proteomes" id="UP001163046">
    <property type="component" value="Unassembled WGS sequence"/>
</dbReference>
<dbReference type="AlphaFoldDB" id="A0A9W9YZG3"/>
<comment type="caution">
    <text evidence="1">The sequence shown here is derived from an EMBL/GenBank/DDBJ whole genome shotgun (WGS) entry which is preliminary data.</text>
</comment>
<dbReference type="SUPFAM" id="SSF51126">
    <property type="entry name" value="Pectin lyase-like"/>
    <property type="match status" value="1"/>
</dbReference>
<dbReference type="InterPro" id="IPR011050">
    <property type="entry name" value="Pectin_lyase_fold/virulence"/>
</dbReference>